<reference evidence="1 2" key="1">
    <citation type="submission" date="2019-05" db="EMBL/GenBank/DDBJ databases">
        <title>Another draft genome of Portunus trituberculatus and its Hox gene families provides insights of decapod evolution.</title>
        <authorList>
            <person name="Jeong J.-H."/>
            <person name="Song I."/>
            <person name="Kim S."/>
            <person name="Choi T."/>
            <person name="Kim D."/>
            <person name="Ryu S."/>
            <person name="Kim W."/>
        </authorList>
    </citation>
    <scope>NUCLEOTIDE SEQUENCE [LARGE SCALE GENOMIC DNA]</scope>
    <source>
        <tissue evidence="1">Muscle</tissue>
    </source>
</reference>
<protein>
    <submittedName>
        <fullName evidence="1">Uncharacterized protein</fullName>
    </submittedName>
</protein>
<gene>
    <name evidence="1" type="ORF">E2C01_024745</name>
</gene>
<proteinExistence type="predicted"/>
<name>A0A5B7EE14_PORTR</name>
<accession>A0A5B7EE14</accession>
<dbReference type="EMBL" id="VSRR010002438">
    <property type="protein sequence ID" value="MPC31456.1"/>
    <property type="molecule type" value="Genomic_DNA"/>
</dbReference>
<keyword evidence="2" id="KW-1185">Reference proteome</keyword>
<evidence type="ECO:0000313" key="1">
    <source>
        <dbReference type="EMBL" id="MPC31456.1"/>
    </source>
</evidence>
<sequence length="139" mass="14938">MECGKGSDRVWQGVIQGDRRTPQAPPSRSLRQTTGRIRLVSRWALCITTWPYLLCFIKGPVVGGAGVHNTHPSLGGETLHSVRDIGGAVLIGNYQVSGLEGGWLSVGALNVEPGKLEASTNHPRELKGQMGQLAKDNEK</sequence>
<dbReference type="AlphaFoldDB" id="A0A5B7EE14"/>
<organism evidence="1 2">
    <name type="scientific">Portunus trituberculatus</name>
    <name type="common">Swimming crab</name>
    <name type="synonym">Neptunus trituberculatus</name>
    <dbReference type="NCBI Taxonomy" id="210409"/>
    <lineage>
        <taxon>Eukaryota</taxon>
        <taxon>Metazoa</taxon>
        <taxon>Ecdysozoa</taxon>
        <taxon>Arthropoda</taxon>
        <taxon>Crustacea</taxon>
        <taxon>Multicrustacea</taxon>
        <taxon>Malacostraca</taxon>
        <taxon>Eumalacostraca</taxon>
        <taxon>Eucarida</taxon>
        <taxon>Decapoda</taxon>
        <taxon>Pleocyemata</taxon>
        <taxon>Brachyura</taxon>
        <taxon>Eubrachyura</taxon>
        <taxon>Portunoidea</taxon>
        <taxon>Portunidae</taxon>
        <taxon>Portuninae</taxon>
        <taxon>Portunus</taxon>
    </lineage>
</organism>
<dbReference type="Proteomes" id="UP000324222">
    <property type="component" value="Unassembled WGS sequence"/>
</dbReference>
<comment type="caution">
    <text evidence="1">The sequence shown here is derived from an EMBL/GenBank/DDBJ whole genome shotgun (WGS) entry which is preliminary data.</text>
</comment>
<evidence type="ECO:0000313" key="2">
    <source>
        <dbReference type="Proteomes" id="UP000324222"/>
    </source>
</evidence>